<accession>A0AAV5G790</accession>
<feature type="transmembrane region" description="Helical" evidence="6">
    <location>
        <begin position="59"/>
        <end position="80"/>
    </location>
</feature>
<evidence type="ECO:0000256" key="1">
    <source>
        <dbReference type="ARBA" id="ARBA00004141"/>
    </source>
</evidence>
<dbReference type="GO" id="GO:0005886">
    <property type="term" value="C:plasma membrane"/>
    <property type="evidence" value="ECO:0007669"/>
    <property type="project" value="UniProtKB-SubCell"/>
</dbReference>
<feature type="transmembrane region" description="Helical" evidence="6">
    <location>
        <begin position="186"/>
        <end position="210"/>
    </location>
</feature>
<feature type="transmembrane region" description="Helical" evidence="6">
    <location>
        <begin position="12"/>
        <end position="32"/>
    </location>
</feature>
<gene>
    <name evidence="8" type="ORF">CAT723_09780</name>
</gene>
<keyword evidence="4 6" id="KW-1133">Transmembrane helix</keyword>
<dbReference type="PANTHER" id="PTHR30177:SF4">
    <property type="entry name" value="OSMOPROTECTANT IMPORT PERMEASE PROTEIN OSMW"/>
    <property type="match status" value="1"/>
</dbReference>
<keyword evidence="5 6" id="KW-0472">Membrane</keyword>
<evidence type="ECO:0000313" key="9">
    <source>
        <dbReference type="Proteomes" id="UP001054925"/>
    </source>
</evidence>
<evidence type="ECO:0000256" key="5">
    <source>
        <dbReference type="ARBA" id="ARBA00023136"/>
    </source>
</evidence>
<dbReference type="AlphaFoldDB" id="A0AAV5G790"/>
<evidence type="ECO:0000313" key="8">
    <source>
        <dbReference type="EMBL" id="GJN42499.1"/>
    </source>
</evidence>
<keyword evidence="2 6" id="KW-0813">Transport</keyword>
<evidence type="ECO:0000256" key="6">
    <source>
        <dbReference type="RuleBase" id="RU363032"/>
    </source>
</evidence>
<dbReference type="InterPro" id="IPR051204">
    <property type="entry name" value="ABC_transp_perm/SBD"/>
</dbReference>
<feature type="transmembrane region" description="Helical" evidence="6">
    <location>
        <begin position="92"/>
        <end position="115"/>
    </location>
</feature>
<dbReference type="InterPro" id="IPR035906">
    <property type="entry name" value="MetI-like_sf"/>
</dbReference>
<sequence length="250" mass="26068">MDKFKTLKGENRLLVIGIPILVIVAVVGWGIWRATATLDDIEARTLDPSSVLSLTWEHLVIVVISAVIVLVTAIPLGIVLTRPATAFLSPIVTAIANIGQAAPVIGVIVLLAIWLGFGAPVAIAALWFYAFLPVLANVVAGLRGVDKDLVEAARGLSLSPMQVLFKVELPLALPVIMNGVRTALVLLVGAGAFATFIDAGGLGGLITAGINLYRNPILISGAVLIAALALAIEWVGRVLEIGLTPKGMLK</sequence>
<dbReference type="PROSITE" id="PS50928">
    <property type="entry name" value="ABC_TM1"/>
    <property type="match status" value="1"/>
</dbReference>
<name>A0AAV5G790_CORAM</name>
<reference evidence="8" key="1">
    <citation type="submission" date="2021-12" db="EMBL/GenBank/DDBJ databases">
        <title>Draft genome sequence of Corynebacterium ammoniagenes strain T-723.</title>
        <authorList>
            <person name="Matsuzawa M."/>
            <person name="Hiratani M."/>
            <person name="Abe I."/>
            <person name="Tsuji Y."/>
            <person name="Nakamura J."/>
        </authorList>
    </citation>
    <scope>NUCLEOTIDE SEQUENCE</scope>
    <source>
        <strain evidence="8">T-723</strain>
    </source>
</reference>
<feature type="transmembrane region" description="Helical" evidence="6">
    <location>
        <begin position="217"/>
        <end position="236"/>
    </location>
</feature>
<dbReference type="InterPro" id="IPR000515">
    <property type="entry name" value="MetI-like"/>
</dbReference>
<dbReference type="GO" id="GO:0055085">
    <property type="term" value="P:transmembrane transport"/>
    <property type="evidence" value="ECO:0007669"/>
    <property type="project" value="InterPro"/>
</dbReference>
<dbReference type="PANTHER" id="PTHR30177">
    <property type="entry name" value="GLYCINE BETAINE/L-PROLINE TRANSPORT SYSTEM PERMEASE PROTEIN PROW"/>
    <property type="match status" value="1"/>
</dbReference>
<dbReference type="RefSeq" id="WP_003845865.1">
    <property type="nucleotide sequence ID" value="NZ_BQKK01000001.1"/>
</dbReference>
<dbReference type="CDD" id="cd06261">
    <property type="entry name" value="TM_PBP2"/>
    <property type="match status" value="1"/>
</dbReference>
<dbReference type="Pfam" id="PF00528">
    <property type="entry name" value="BPD_transp_1"/>
    <property type="match status" value="1"/>
</dbReference>
<organism evidence="8 9">
    <name type="scientific">Corynebacterium ammoniagenes</name>
    <name type="common">Brevibacterium ammoniagenes</name>
    <dbReference type="NCBI Taxonomy" id="1697"/>
    <lineage>
        <taxon>Bacteria</taxon>
        <taxon>Bacillati</taxon>
        <taxon>Actinomycetota</taxon>
        <taxon>Actinomycetes</taxon>
        <taxon>Mycobacteriales</taxon>
        <taxon>Corynebacteriaceae</taxon>
        <taxon>Corynebacterium</taxon>
    </lineage>
</organism>
<keyword evidence="3 6" id="KW-0812">Transmembrane</keyword>
<proteinExistence type="inferred from homology"/>
<dbReference type="GO" id="GO:0031460">
    <property type="term" value="P:glycine betaine transport"/>
    <property type="evidence" value="ECO:0007669"/>
    <property type="project" value="TreeGrafter"/>
</dbReference>
<comment type="subcellular location">
    <subcellularLocation>
        <location evidence="6">Cell membrane</location>
        <topology evidence="6">Multi-pass membrane protein</topology>
    </subcellularLocation>
    <subcellularLocation>
        <location evidence="1">Membrane</location>
        <topology evidence="1">Multi-pass membrane protein</topology>
    </subcellularLocation>
</comment>
<evidence type="ECO:0000256" key="2">
    <source>
        <dbReference type="ARBA" id="ARBA00022448"/>
    </source>
</evidence>
<feature type="domain" description="ABC transmembrane type-1" evidence="7">
    <location>
        <begin position="55"/>
        <end position="236"/>
    </location>
</feature>
<protein>
    <submittedName>
        <fullName evidence="8">Permease</fullName>
    </submittedName>
</protein>
<dbReference type="EMBL" id="BQKK01000001">
    <property type="protein sequence ID" value="GJN42499.1"/>
    <property type="molecule type" value="Genomic_DNA"/>
</dbReference>
<evidence type="ECO:0000256" key="4">
    <source>
        <dbReference type="ARBA" id="ARBA00022989"/>
    </source>
</evidence>
<dbReference type="Gene3D" id="1.10.3720.10">
    <property type="entry name" value="MetI-like"/>
    <property type="match status" value="1"/>
</dbReference>
<dbReference type="Proteomes" id="UP001054925">
    <property type="component" value="Unassembled WGS sequence"/>
</dbReference>
<evidence type="ECO:0000256" key="3">
    <source>
        <dbReference type="ARBA" id="ARBA00022692"/>
    </source>
</evidence>
<feature type="transmembrane region" description="Helical" evidence="6">
    <location>
        <begin position="121"/>
        <end position="142"/>
    </location>
</feature>
<comment type="similarity">
    <text evidence="6">Belongs to the binding-protein-dependent transport system permease family.</text>
</comment>
<dbReference type="SUPFAM" id="SSF161098">
    <property type="entry name" value="MetI-like"/>
    <property type="match status" value="1"/>
</dbReference>
<comment type="caution">
    <text evidence="8">The sequence shown here is derived from an EMBL/GenBank/DDBJ whole genome shotgun (WGS) entry which is preliminary data.</text>
</comment>
<evidence type="ECO:0000259" key="7">
    <source>
        <dbReference type="PROSITE" id="PS50928"/>
    </source>
</evidence>